<sequence length="423" mass="45269">MLRVVRLVLAAVVTLCACGGLVRLYAPPGGAERQLAFIRSALDAGAGEQAQGMFPEGYFFLHALYGIAWVDVGRHATDRAKALREARWALSQLDGPQGTAPFSAELAPRYGVFYAGWTNWLRGGILSLQDPGARDAGEAERFEAASRELAAAFDASQTPFLTAYPGQSWPVDSTVAITSLRLHDRLMPQRYAGTVARWLDAARARLDPATGLLPHVTDPSTGRPLQGARASSQSVIARFLPDVDPAFAREQYLRFRELFVARPLGIGPAVREYPKGTDGPADVDSGPLPLGVSLSATVVTIGAARVEGDDALASALSSYGELAGVPLPTWHTKRYALGLMPVGDAFLVWARTAQPWVSPPPAAPPAVIGPLWRAPLTVLLLLVAIAPWLPRIRRRYLDAQRGKQRGDGPGIGGVVDAVVPERL</sequence>
<keyword evidence="3" id="KW-1185">Reference proteome</keyword>
<evidence type="ECO:0000256" key="1">
    <source>
        <dbReference type="SAM" id="MobiDB-lite"/>
    </source>
</evidence>
<organism evidence="2 3">
    <name type="scientific">Dactylosporangium darangshiense</name>
    <dbReference type="NCBI Taxonomy" id="579108"/>
    <lineage>
        <taxon>Bacteria</taxon>
        <taxon>Bacillati</taxon>
        <taxon>Actinomycetota</taxon>
        <taxon>Actinomycetes</taxon>
        <taxon>Micromonosporales</taxon>
        <taxon>Micromonosporaceae</taxon>
        <taxon>Dactylosporangium</taxon>
    </lineage>
</organism>
<dbReference type="Proteomes" id="UP001500620">
    <property type="component" value="Unassembled WGS sequence"/>
</dbReference>
<reference evidence="3" key="1">
    <citation type="journal article" date="2019" name="Int. J. Syst. Evol. Microbiol.">
        <title>The Global Catalogue of Microorganisms (GCM) 10K type strain sequencing project: providing services to taxonomists for standard genome sequencing and annotation.</title>
        <authorList>
            <consortium name="The Broad Institute Genomics Platform"/>
            <consortium name="The Broad Institute Genome Sequencing Center for Infectious Disease"/>
            <person name="Wu L."/>
            <person name="Ma J."/>
        </authorList>
    </citation>
    <scope>NUCLEOTIDE SEQUENCE [LARGE SCALE GENOMIC DNA]</scope>
    <source>
        <strain evidence="3">JCM 17441</strain>
    </source>
</reference>
<dbReference type="EMBL" id="BAABAT010000012">
    <property type="protein sequence ID" value="GAA4251902.1"/>
    <property type="molecule type" value="Genomic_DNA"/>
</dbReference>
<gene>
    <name evidence="2" type="ORF">GCM10022255_046340</name>
</gene>
<name>A0ABP8DBD9_9ACTN</name>
<accession>A0ABP8DBD9</accession>
<dbReference type="PROSITE" id="PS51257">
    <property type="entry name" value="PROKAR_LIPOPROTEIN"/>
    <property type="match status" value="1"/>
</dbReference>
<evidence type="ECO:0000313" key="3">
    <source>
        <dbReference type="Proteomes" id="UP001500620"/>
    </source>
</evidence>
<comment type="caution">
    <text evidence="2">The sequence shown here is derived from an EMBL/GenBank/DDBJ whole genome shotgun (WGS) entry which is preliminary data.</text>
</comment>
<proteinExistence type="predicted"/>
<protein>
    <submittedName>
        <fullName evidence="2">Uncharacterized protein</fullName>
    </submittedName>
</protein>
<feature type="region of interest" description="Disordered" evidence="1">
    <location>
        <begin position="402"/>
        <end position="423"/>
    </location>
</feature>
<evidence type="ECO:0000313" key="2">
    <source>
        <dbReference type="EMBL" id="GAA4251902.1"/>
    </source>
</evidence>